<dbReference type="CDD" id="cd00303">
    <property type="entry name" value="retropepsin_like"/>
    <property type="match status" value="1"/>
</dbReference>
<dbReference type="Proteomes" id="UP000245609">
    <property type="component" value="Unassembled WGS sequence"/>
</dbReference>
<accession>A0A2T9Y9L4</accession>
<name>A0A2T9Y9L4_9FUNG</name>
<dbReference type="Pfam" id="PF13975">
    <property type="entry name" value="gag-asp_proteas"/>
    <property type="match status" value="1"/>
</dbReference>
<organism evidence="1 2">
    <name type="scientific">Smittium megazygosporum</name>
    <dbReference type="NCBI Taxonomy" id="133381"/>
    <lineage>
        <taxon>Eukaryota</taxon>
        <taxon>Fungi</taxon>
        <taxon>Fungi incertae sedis</taxon>
        <taxon>Zoopagomycota</taxon>
        <taxon>Kickxellomycotina</taxon>
        <taxon>Harpellomycetes</taxon>
        <taxon>Harpellales</taxon>
        <taxon>Legeriomycetaceae</taxon>
        <taxon>Smittium</taxon>
    </lineage>
</organism>
<dbReference type="Gene3D" id="2.40.70.10">
    <property type="entry name" value="Acid Proteases"/>
    <property type="match status" value="1"/>
</dbReference>
<dbReference type="InterPro" id="IPR021109">
    <property type="entry name" value="Peptidase_aspartic_dom_sf"/>
</dbReference>
<sequence length="192" mass="20892">MTTDLISGLRTFKKSNSQKNVLLSEQNTTSKSTSLLCYILAEIEGQIVPIFVDTGATHSIMKSSTANKLGLADYDLSKPFSIQPVSGIPIPITKAVSVNLKFAEDVIAPVEFAIMNRSAVAIILGRESLLDVGNETLIGEEDNAEKEGRVDEEVENAQSVTAYTKRYSPTEKAIIEEEIGKMLKNKIIQLSA</sequence>
<proteinExistence type="predicted"/>
<dbReference type="AlphaFoldDB" id="A0A2T9Y9L4"/>
<keyword evidence="2" id="KW-1185">Reference proteome</keyword>
<dbReference type="EMBL" id="MBFS01003096">
    <property type="protein sequence ID" value="PVU89019.1"/>
    <property type="molecule type" value="Genomic_DNA"/>
</dbReference>
<evidence type="ECO:0008006" key="3">
    <source>
        <dbReference type="Google" id="ProtNLM"/>
    </source>
</evidence>
<evidence type="ECO:0000313" key="2">
    <source>
        <dbReference type="Proteomes" id="UP000245609"/>
    </source>
</evidence>
<dbReference type="SUPFAM" id="SSF50630">
    <property type="entry name" value="Acid proteases"/>
    <property type="match status" value="1"/>
</dbReference>
<gene>
    <name evidence="1" type="ORF">BB560_006325</name>
</gene>
<dbReference type="OrthoDB" id="5588877at2759"/>
<reference evidence="1 2" key="1">
    <citation type="journal article" date="2018" name="MBio">
        <title>Comparative Genomics Reveals the Core Gene Toolbox for the Fungus-Insect Symbiosis.</title>
        <authorList>
            <person name="Wang Y."/>
            <person name="Stata M."/>
            <person name="Wang W."/>
            <person name="Stajich J.E."/>
            <person name="White M.M."/>
            <person name="Moncalvo J.M."/>
        </authorList>
    </citation>
    <scope>NUCLEOTIDE SEQUENCE [LARGE SCALE GENOMIC DNA]</scope>
    <source>
        <strain evidence="1 2">SC-DP-2</strain>
    </source>
</reference>
<protein>
    <recommendedName>
        <fullName evidence="3">Aspartic peptidase DDI1-type domain-containing protein</fullName>
    </recommendedName>
</protein>
<comment type="caution">
    <text evidence="1">The sequence shown here is derived from an EMBL/GenBank/DDBJ whole genome shotgun (WGS) entry which is preliminary data.</text>
</comment>
<evidence type="ECO:0000313" key="1">
    <source>
        <dbReference type="EMBL" id="PVU89019.1"/>
    </source>
</evidence>